<evidence type="ECO:0000256" key="1">
    <source>
        <dbReference type="ARBA" id="ARBA00022729"/>
    </source>
</evidence>
<name>A0ABP9FEX0_9GAMM</name>
<keyword evidence="2" id="KW-0472">Membrane</keyword>
<keyword evidence="2" id="KW-1133">Transmembrane helix</keyword>
<evidence type="ECO:0000313" key="3">
    <source>
        <dbReference type="EMBL" id="GAA4901170.1"/>
    </source>
</evidence>
<proteinExistence type="predicted"/>
<keyword evidence="2" id="KW-0812">Transmembrane</keyword>
<evidence type="ECO:0000256" key="2">
    <source>
        <dbReference type="SAM" id="Phobius"/>
    </source>
</evidence>
<keyword evidence="1" id="KW-0732">Signal</keyword>
<dbReference type="RefSeq" id="WP_345337167.1">
    <property type="nucleotide sequence ID" value="NZ_BAABJZ010000104.1"/>
</dbReference>
<dbReference type="InterPro" id="IPR037873">
    <property type="entry name" value="BamE-like"/>
</dbReference>
<organism evidence="3 4">
    <name type="scientific">Ferrimonas pelagia</name>
    <dbReference type="NCBI Taxonomy" id="1177826"/>
    <lineage>
        <taxon>Bacteria</taxon>
        <taxon>Pseudomonadati</taxon>
        <taxon>Pseudomonadota</taxon>
        <taxon>Gammaproteobacteria</taxon>
        <taxon>Alteromonadales</taxon>
        <taxon>Ferrimonadaceae</taxon>
        <taxon>Ferrimonas</taxon>
    </lineage>
</organism>
<keyword evidence="4" id="KW-1185">Reference proteome</keyword>
<dbReference type="InterPro" id="IPR021534">
    <property type="entry name" value="DUF3192"/>
</dbReference>
<protein>
    <recommendedName>
        <fullName evidence="5">DUF3192 domain-containing protein</fullName>
    </recommendedName>
</protein>
<comment type="caution">
    <text evidence="3">The sequence shown here is derived from an EMBL/GenBank/DDBJ whole genome shotgun (WGS) entry which is preliminary data.</text>
</comment>
<dbReference type="EMBL" id="BAABJZ010000104">
    <property type="protein sequence ID" value="GAA4901170.1"/>
    <property type="molecule type" value="Genomic_DNA"/>
</dbReference>
<gene>
    <name evidence="3" type="ORF">GCM10023333_38930</name>
</gene>
<accession>A0ABP9FEX0</accession>
<evidence type="ECO:0000313" key="4">
    <source>
        <dbReference type="Proteomes" id="UP001499988"/>
    </source>
</evidence>
<reference evidence="4" key="1">
    <citation type="journal article" date="2019" name="Int. J. Syst. Evol. Microbiol.">
        <title>The Global Catalogue of Microorganisms (GCM) 10K type strain sequencing project: providing services to taxonomists for standard genome sequencing and annotation.</title>
        <authorList>
            <consortium name="The Broad Institute Genomics Platform"/>
            <consortium name="The Broad Institute Genome Sequencing Center for Infectious Disease"/>
            <person name="Wu L."/>
            <person name="Ma J."/>
        </authorList>
    </citation>
    <scope>NUCLEOTIDE SEQUENCE [LARGE SCALE GENOMIC DNA]</scope>
    <source>
        <strain evidence="4">JCM 18401</strain>
    </source>
</reference>
<evidence type="ECO:0008006" key="5">
    <source>
        <dbReference type="Google" id="ProtNLM"/>
    </source>
</evidence>
<sequence>MREQKNRIVPVILGLLGAYLLFVIITITLWDGAERTPDQLDWDDRQQHNVATIATLQMGMEQAQVLSLLGSPDFNEAFTASDGVQMQILRYRTHRLKGDGMTTEDETTPLLFRDGVLAAWGKTALAQLEP</sequence>
<dbReference type="Gene3D" id="3.30.1450.10">
    <property type="match status" value="1"/>
</dbReference>
<dbReference type="Pfam" id="PF11399">
    <property type="entry name" value="DUF3192"/>
    <property type="match status" value="1"/>
</dbReference>
<dbReference type="Proteomes" id="UP001499988">
    <property type="component" value="Unassembled WGS sequence"/>
</dbReference>
<feature type="transmembrane region" description="Helical" evidence="2">
    <location>
        <begin position="12"/>
        <end position="30"/>
    </location>
</feature>